<dbReference type="EMBL" id="MDYQ01000043">
    <property type="protein sequence ID" value="PRP85512.1"/>
    <property type="molecule type" value="Genomic_DNA"/>
</dbReference>
<evidence type="ECO:0000259" key="10">
    <source>
        <dbReference type="PROSITE" id="PS51322"/>
    </source>
</evidence>
<dbReference type="SUPFAM" id="SSF54495">
    <property type="entry name" value="UBC-like"/>
    <property type="match status" value="1"/>
</dbReference>
<comment type="similarity">
    <text evidence="2">Belongs to the ubiquitin-conjugating enzyme family. UEV subfamily.</text>
</comment>
<dbReference type="CDD" id="cd11685">
    <property type="entry name" value="UEV_TSG101-like"/>
    <property type="match status" value="1"/>
</dbReference>
<evidence type="ECO:0000256" key="2">
    <source>
        <dbReference type="ARBA" id="ARBA00009594"/>
    </source>
</evidence>
<evidence type="ECO:0000313" key="12">
    <source>
        <dbReference type="Proteomes" id="UP000241769"/>
    </source>
</evidence>
<feature type="region of interest" description="Disordered" evidence="8">
    <location>
        <begin position="192"/>
        <end position="258"/>
    </location>
</feature>
<keyword evidence="5 7" id="KW-0653">Protein transport</keyword>
<keyword evidence="4" id="KW-0967">Endosome</keyword>
<evidence type="ECO:0000256" key="6">
    <source>
        <dbReference type="ARBA" id="ARBA00023054"/>
    </source>
</evidence>
<evidence type="ECO:0000259" key="9">
    <source>
        <dbReference type="PROSITE" id="PS51312"/>
    </source>
</evidence>
<dbReference type="GO" id="GO:0008333">
    <property type="term" value="P:endosome to lysosome transport"/>
    <property type="evidence" value="ECO:0007669"/>
    <property type="project" value="TreeGrafter"/>
</dbReference>
<dbReference type="Gene3D" id="6.10.140.820">
    <property type="match status" value="1"/>
</dbReference>
<evidence type="ECO:0000256" key="3">
    <source>
        <dbReference type="ARBA" id="ARBA00022448"/>
    </source>
</evidence>
<organism evidence="11 12">
    <name type="scientific">Planoprotostelium fungivorum</name>
    <dbReference type="NCBI Taxonomy" id="1890364"/>
    <lineage>
        <taxon>Eukaryota</taxon>
        <taxon>Amoebozoa</taxon>
        <taxon>Evosea</taxon>
        <taxon>Variosea</taxon>
        <taxon>Cavosteliida</taxon>
        <taxon>Cavosteliaceae</taxon>
        <taxon>Planoprotostelium</taxon>
    </lineage>
</organism>
<feature type="compositionally biased region" description="Low complexity" evidence="8">
    <location>
        <begin position="314"/>
        <end position="364"/>
    </location>
</feature>
<evidence type="ECO:0000256" key="7">
    <source>
        <dbReference type="PROSITE-ProRule" id="PRU00644"/>
    </source>
</evidence>
<evidence type="ECO:0008006" key="13">
    <source>
        <dbReference type="Google" id="ProtNLM"/>
    </source>
</evidence>
<comment type="caution">
    <text evidence="11">The sequence shown here is derived from an EMBL/GenBank/DDBJ whole genome shotgun (WGS) entry which is preliminary data.</text>
</comment>
<feature type="domain" description="UEV" evidence="10">
    <location>
        <begin position="52"/>
        <end position="196"/>
    </location>
</feature>
<dbReference type="InterPro" id="IPR052070">
    <property type="entry name" value="ESCRT-I_UEV_domain"/>
</dbReference>
<dbReference type="InParanoid" id="A0A2P6NNJ5"/>
<feature type="domain" description="SB" evidence="9">
    <location>
        <begin position="496"/>
        <end position="564"/>
    </location>
</feature>
<evidence type="ECO:0000256" key="1">
    <source>
        <dbReference type="ARBA" id="ARBA00004177"/>
    </source>
</evidence>
<dbReference type="Gene3D" id="3.10.110.10">
    <property type="entry name" value="Ubiquitin Conjugating Enzyme"/>
    <property type="match status" value="1"/>
</dbReference>
<dbReference type="PANTHER" id="PTHR23306">
    <property type="entry name" value="TUMOR SUSCEPTIBILITY GENE 101 PROTEIN-RELATED"/>
    <property type="match status" value="1"/>
</dbReference>
<dbReference type="GO" id="GO:0043130">
    <property type="term" value="F:ubiquitin binding"/>
    <property type="evidence" value="ECO:0007669"/>
    <property type="project" value="TreeGrafter"/>
</dbReference>
<dbReference type="STRING" id="1890364.A0A2P6NNJ5"/>
<feature type="compositionally biased region" description="Low complexity" evidence="8">
    <location>
        <begin position="237"/>
        <end position="258"/>
    </location>
</feature>
<accession>A0A2P6NNJ5</accession>
<name>A0A2P6NNJ5_9EUKA</name>
<dbReference type="PROSITE" id="PS51322">
    <property type="entry name" value="UEV"/>
    <property type="match status" value="1"/>
</dbReference>
<dbReference type="PANTHER" id="PTHR23306:SF3">
    <property type="entry name" value="TUMOR SUPPRESSOR PROTEIN 101"/>
    <property type="match status" value="1"/>
</dbReference>
<dbReference type="InterPro" id="IPR037202">
    <property type="entry name" value="ESCRT_assembly_dom"/>
</dbReference>
<dbReference type="SUPFAM" id="SSF140111">
    <property type="entry name" value="Endosomal sorting complex assembly domain"/>
    <property type="match status" value="1"/>
</dbReference>
<evidence type="ECO:0000256" key="4">
    <source>
        <dbReference type="ARBA" id="ARBA00022753"/>
    </source>
</evidence>
<feature type="compositionally biased region" description="Low complexity" evidence="8">
    <location>
        <begin position="199"/>
        <end position="227"/>
    </location>
</feature>
<dbReference type="InterPro" id="IPR017916">
    <property type="entry name" value="SB_dom"/>
</dbReference>
<dbReference type="OrthoDB" id="18950at2759"/>
<dbReference type="InterPro" id="IPR008883">
    <property type="entry name" value="UEV_N"/>
</dbReference>
<dbReference type="AlphaFoldDB" id="A0A2P6NNJ5"/>
<gene>
    <name evidence="11" type="ORF">PROFUN_06744</name>
</gene>
<dbReference type="GO" id="GO:0000813">
    <property type="term" value="C:ESCRT I complex"/>
    <property type="evidence" value="ECO:0007669"/>
    <property type="project" value="TreeGrafter"/>
</dbReference>
<reference evidence="11 12" key="1">
    <citation type="journal article" date="2018" name="Genome Biol. Evol.">
        <title>Multiple Roots of Fruiting Body Formation in Amoebozoa.</title>
        <authorList>
            <person name="Hillmann F."/>
            <person name="Forbes G."/>
            <person name="Novohradska S."/>
            <person name="Ferling I."/>
            <person name="Riege K."/>
            <person name="Groth M."/>
            <person name="Westermann M."/>
            <person name="Marz M."/>
            <person name="Spaller T."/>
            <person name="Winckler T."/>
            <person name="Schaap P."/>
            <person name="Glockner G."/>
        </authorList>
    </citation>
    <scope>NUCLEOTIDE SEQUENCE [LARGE SCALE GENOMIC DNA]</scope>
    <source>
        <strain evidence="11 12">Jena</strain>
    </source>
</reference>
<feature type="region of interest" description="Disordered" evidence="8">
    <location>
        <begin position="306"/>
        <end position="407"/>
    </location>
</feature>
<protein>
    <recommendedName>
        <fullName evidence="13">Tumor susceptibility protein</fullName>
    </recommendedName>
</protein>
<keyword evidence="3 7" id="KW-0813">Transport</keyword>
<dbReference type="Pfam" id="PF09454">
    <property type="entry name" value="Vps23_core"/>
    <property type="match status" value="1"/>
</dbReference>
<comment type="subcellular location">
    <subcellularLocation>
        <location evidence="1">Endosome</location>
    </subcellularLocation>
</comment>
<evidence type="ECO:0000256" key="8">
    <source>
        <dbReference type="SAM" id="MobiDB-lite"/>
    </source>
</evidence>
<keyword evidence="12" id="KW-1185">Reference proteome</keyword>
<evidence type="ECO:0000256" key="5">
    <source>
        <dbReference type="ARBA" id="ARBA00022927"/>
    </source>
</evidence>
<proteinExistence type="inferred from homology"/>
<keyword evidence="6" id="KW-0175">Coiled coil</keyword>
<dbReference type="InterPro" id="IPR016135">
    <property type="entry name" value="UBQ-conjugating_enzyme/RWD"/>
</dbReference>
<dbReference type="Pfam" id="PF05743">
    <property type="entry name" value="UEV"/>
    <property type="match status" value="1"/>
</dbReference>
<dbReference type="GO" id="GO:0015031">
    <property type="term" value="P:protein transport"/>
    <property type="evidence" value="ECO:0007669"/>
    <property type="project" value="UniProtKB-UniRule"/>
</dbReference>
<dbReference type="PROSITE" id="PS51312">
    <property type="entry name" value="SB"/>
    <property type="match status" value="1"/>
</dbReference>
<dbReference type="Proteomes" id="UP000241769">
    <property type="component" value="Unassembled WGS sequence"/>
</dbReference>
<evidence type="ECO:0000313" key="11">
    <source>
        <dbReference type="EMBL" id="PRP85512.1"/>
    </source>
</evidence>
<feature type="compositionally biased region" description="Polar residues" evidence="8">
    <location>
        <begin position="388"/>
        <end position="401"/>
    </location>
</feature>
<sequence length="565" mass="62488">MSQDFVGSGFITLEHHQDGRFEKEPKIRDCPIFTSCLNHLSIQLLSLLRNKTNALDTILYKLRCYKDPPRVRRDALDCISRYPSLVPQSSAAPNSPPNSGSVLSLSGTVPITYARNNYNIPVVIWITESYPFGPASVWVTPTADMVIKPRHKHVDSQGIVYLPYLSSWNANTCNIISLVEVMIVVFSQDPPVRSTTARPQQPAAQPTQTPNYATTNAYPPKLNTSGNDPGGNGGYSNGSNSFLGNSYPPAPANGNGAPYNSGYPNSYVGYPNQPNRPEPSLAGSYGSVLPNQGYVAPSNNGYSGYTSPVGNSAYQNNGNGPSPQNLSNSNPNLSNSYSNGYPSQAYPPNNGNSYNYNPSSSSYSQGEFPPQQPPYTQPPNYNAPSPQPSRTNFYATSQTGEAGNRRETLENLTLKTQGRLHEFYTQTTKEIDGLIQGTDEDLKGHEQRKRMSYDKMAEMDREIMNLNKQMEDVDRWLAANNHSEGIDIDTITDFQDPLLKQLLDHVTDDSTLEDLMYNLEKALYRGTIEIDTCLKQVRLLAVEQCSHRALIKKIQDRRMAANGQK</sequence>